<evidence type="ECO:0000256" key="5">
    <source>
        <dbReference type="ARBA" id="ARBA00022989"/>
    </source>
</evidence>
<evidence type="ECO:0000256" key="9">
    <source>
        <dbReference type="RuleBase" id="RU003612"/>
    </source>
</evidence>
<evidence type="ECO:0000256" key="1">
    <source>
        <dbReference type="ARBA" id="ARBA00022475"/>
    </source>
</evidence>
<dbReference type="InterPro" id="IPR011919">
    <property type="entry name" value="Cell_div_ZipA"/>
</dbReference>
<dbReference type="PANTHER" id="PTHR38685">
    <property type="entry name" value="CELL DIVISION PROTEIN ZIPA"/>
    <property type="match status" value="1"/>
</dbReference>
<evidence type="ECO:0000256" key="6">
    <source>
        <dbReference type="ARBA" id="ARBA00023136"/>
    </source>
</evidence>
<evidence type="ECO:0000256" key="4">
    <source>
        <dbReference type="ARBA" id="ARBA00022692"/>
    </source>
</evidence>
<dbReference type="STRING" id="1697053.AKN87_03620"/>
<dbReference type="InterPro" id="IPR036765">
    <property type="entry name" value="ZipA_FtsZ-bd_C_sf"/>
</dbReference>
<evidence type="ECO:0000259" key="11">
    <source>
        <dbReference type="SMART" id="SM00771"/>
    </source>
</evidence>
<gene>
    <name evidence="8" type="primary">zipA</name>
    <name evidence="12" type="ORF">AKN88_01520</name>
</gene>
<dbReference type="EMBL" id="CP012365">
    <property type="protein sequence ID" value="AKX58752.1"/>
    <property type="molecule type" value="Genomic_DNA"/>
</dbReference>
<sequence length="285" mass="31075">MGLGLHTWLIIIGVIAMAAILFDGWRRISGNKLKFDLTKPPEDDEGDSTSSEILSAPRVVKPKTEPKLSALDDLAMDESTLNANEDFSRLSATQSERITPTETNADDSGLTADKEDEPSFSATEAEAAASKKALEPSEVLVIIVLARSPLGFKGPDLLQSILSNGLRYGDMDIFHRYTNMTGHGDTLFSMANAVAPGTFDLETINDFKTPAVSFFMQLPGPSAPAEAFELMLEAATHLATSLGGDLKDDQASVLTTQTVEHYRQRIANFEFKQRQLRNKLQHSAD</sequence>
<dbReference type="AlphaFoldDB" id="A0A0K1XC55"/>
<reference evidence="12 13" key="1">
    <citation type="journal article" date="2015" name="Genome Announc.">
        <title>Genome Sequences of Oblitimonas alkaliphila gen. nov. sp. nov. (Proposed), a Novel Bacterium of the Pseudomonadaceae Family.</title>
        <authorList>
            <person name="Lauer A.C."/>
            <person name="Nicholson A.C."/>
            <person name="Humrighouse B.W."/>
            <person name="Emery B."/>
            <person name="Drobish A."/>
            <person name="Juieng P."/>
            <person name="Loparev V."/>
            <person name="McQuiston J.R."/>
        </authorList>
    </citation>
    <scope>NUCLEOTIDE SEQUENCE [LARGE SCALE GENOMIC DNA]</scope>
    <source>
        <strain evidence="12 13">E5571</strain>
    </source>
</reference>
<feature type="region of interest" description="Disordered" evidence="10">
    <location>
        <begin position="89"/>
        <end position="127"/>
    </location>
</feature>
<dbReference type="Gene3D" id="3.30.1400.10">
    <property type="entry name" value="ZipA, C-terminal FtsZ-binding domain"/>
    <property type="match status" value="1"/>
</dbReference>
<feature type="region of interest" description="Disordered" evidence="10">
    <location>
        <begin position="34"/>
        <end position="59"/>
    </location>
</feature>
<accession>A0A0K1XC55</accession>
<keyword evidence="7 8" id="KW-0131">Cell cycle</keyword>
<dbReference type="GO" id="GO:0005886">
    <property type="term" value="C:plasma membrane"/>
    <property type="evidence" value="ECO:0007669"/>
    <property type="project" value="UniProtKB-SubCell"/>
</dbReference>
<dbReference type="RefSeq" id="WP_053099661.1">
    <property type="nucleotide sequence ID" value="NZ_CP012365.1"/>
</dbReference>
<comment type="similarity">
    <text evidence="8 9">Belongs to the ZipA family.</text>
</comment>
<dbReference type="GO" id="GO:0000917">
    <property type="term" value="P:division septum assembly"/>
    <property type="evidence" value="ECO:0007669"/>
    <property type="project" value="TreeGrafter"/>
</dbReference>
<feature type="transmembrane region" description="Helical" evidence="8">
    <location>
        <begin position="6"/>
        <end position="25"/>
    </location>
</feature>
<keyword evidence="4 8" id="KW-0812">Transmembrane</keyword>
<keyword evidence="5 8" id="KW-1133">Transmembrane helix</keyword>
<evidence type="ECO:0000256" key="10">
    <source>
        <dbReference type="SAM" id="MobiDB-lite"/>
    </source>
</evidence>
<dbReference type="PATRIC" id="fig|1698449.3.peg.302"/>
<evidence type="ECO:0000313" key="12">
    <source>
        <dbReference type="EMBL" id="AKX58752.1"/>
    </source>
</evidence>
<evidence type="ECO:0000256" key="7">
    <source>
        <dbReference type="ARBA" id="ARBA00023306"/>
    </source>
</evidence>
<dbReference type="HAMAP" id="MF_00509">
    <property type="entry name" value="ZipA"/>
    <property type="match status" value="1"/>
</dbReference>
<dbReference type="GO" id="GO:0032153">
    <property type="term" value="C:cell division site"/>
    <property type="evidence" value="ECO:0007669"/>
    <property type="project" value="UniProtKB-UniRule"/>
</dbReference>
<dbReference type="SMART" id="SM00771">
    <property type="entry name" value="ZipA_C"/>
    <property type="match status" value="1"/>
</dbReference>
<name>A0A0K1XC55_9GAMM</name>
<dbReference type="Proteomes" id="UP000063953">
    <property type="component" value="Chromosome"/>
</dbReference>
<dbReference type="GO" id="GO:0043093">
    <property type="term" value="P:FtsZ-dependent cytokinesis"/>
    <property type="evidence" value="ECO:0007669"/>
    <property type="project" value="UniProtKB-UniRule"/>
</dbReference>
<evidence type="ECO:0000256" key="8">
    <source>
        <dbReference type="HAMAP-Rule" id="MF_00509"/>
    </source>
</evidence>
<protein>
    <recommendedName>
        <fullName evidence="8 9">Cell division protein ZipA</fullName>
    </recommendedName>
</protein>
<dbReference type="SUPFAM" id="SSF64383">
    <property type="entry name" value="Cell-division protein ZipA, C-terminal domain"/>
    <property type="match status" value="1"/>
</dbReference>
<dbReference type="Pfam" id="PF04354">
    <property type="entry name" value="ZipA_C"/>
    <property type="match status" value="1"/>
</dbReference>
<comment type="subcellular location">
    <subcellularLocation>
        <location evidence="8">Cell inner membrane</location>
        <topology evidence="8">Single-pass type I membrane protein</topology>
    </subcellularLocation>
    <text evidence="8">Localizes to the Z ring in an FtsZ-dependent manner.</text>
</comment>
<feature type="compositionally biased region" description="Polar residues" evidence="10">
    <location>
        <begin position="89"/>
        <end position="103"/>
    </location>
</feature>
<keyword evidence="3 8" id="KW-0132">Cell division</keyword>
<keyword evidence="13" id="KW-1185">Reference proteome</keyword>
<dbReference type="PANTHER" id="PTHR38685:SF1">
    <property type="entry name" value="CELL DIVISION PROTEIN ZIPA"/>
    <property type="match status" value="1"/>
</dbReference>
<dbReference type="InterPro" id="IPR007449">
    <property type="entry name" value="ZipA_FtsZ-bd_C"/>
</dbReference>
<evidence type="ECO:0000313" key="13">
    <source>
        <dbReference type="Proteomes" id="UP000063953"/>
    </source>
</evidence>
<keyword evidence="2 8" id="KW-0997">Cell inner membrane</keyword>
<dbReference type="NCBIfam" id="TIGR02205">
    <property type="entry name" value="septum_zipA"/>
    <property type="match status" value="1"/>
</dbReference>
<proteinExistence type="inferred from homology"/>
<evidence type="ECO:0000256" key="2">
    <source>
        <dbReference type="ARBA" id="ARBA00022519"/>
    </source>
</evidence>
<keyword evidence="6 8" id="KW-0472">Membrane</keyword>
<comment type="function">
    <text evidence="8 9">Essential cell division protein that stabilizes the FtsZ protofilaments by cross-linking them and that serves as a cytoplasmic membrane anchor for the Z ring. Also required for the recruitment to the septal ring of downstream cell division proteins.</text>
</comment>
<organism evidence="12 13">
    <name type="scientific">Thiopseudomonas alkaliphila</name>
    <dbReference type="NCBI Taxonomy" id="1697053"/>
    <lineage>
        <taxon>Bacteria</taxon>
        <taxon>Pseudomonadati</taxon>
        <taxon>Pseudomonadota</taxon>
        <taxon>Gammaproteobacteria</taxon>
        <taxon>Pseudomonadales</taxon>
        <taxon>Pseudomonadaceae</taxon>
        <taxon>Thiopseudomonas</taxon>
    </lineage>
</organism>
<evidence type="ECO:0000256" key="3">
    <source>
        <dbReference type="ARBA" id="ARBA00022618"/>
    </source>
</evidence>
<comment type="subunit">
    <text evidence="8">Interacts with FtsZ via their C-terminal domains.</text>
</comment>
<keyword evidence="1 8" id="KW-1003">Cell membrane</keyword>
<feature type="domain" description="ZipA C-terminal FtsZ-binding" evidence="11">
    <location>
        <begin position="136"/>
        <end position="266"/>
    </location>
</feature>